<sequence>MEFYWKREHNTNQRTTKGFREQPQSRSCATTSKCLEPLTRVTKLSAIYLAFPYAGLNSAIISFSYRFALDEFENAAVFVFDYSCLIFRIILVCNWFSNCNDTGELTKTTNKASVDIFQLMSSLLKF</sequence>
<feature type="compositionally biased region" description="Polar residues" evidence="1">
    <location>
        <begin position="12"/>
        <end position="22"/>
    </location>
</feature>
<feature type="transmembrane region" description="Helical" evidence="2">
    <location>
        <begin position="75"/>
        <end position="97"/>
    </location>
</feature>
<feature type="compositionally biased region" description="Basic and acidic residues" evidence="1">
    <location>
        <begin position="1"/>
        <end position="11"/>
    </location>
</feature>
<protein>
    <submittedName>
        <fullName evidence="3">Uncharacterized protein</fullName>
    </submittedName>
</protein>
<keyword evidence="2" id="KW-0472">Membrane</keyword>
<keyword evidence="2" id="KW-1133">Transmembrane helix</keyword>
<accession>A0A1A9WXM5</accession>
<reference evidence="3" key="2">
    <citation type="submission" date="2020-05" db="UniProtKB">
        <authorList>
            <consortium name="EnsemblMetazoa"/>
        </authorList>
    </citation>
    <scope>IDENTIFICATION</scope>
    <source>
        <strain evidence="3">IAEA</strain>
    </source>
</reference>
<dbReference type="Proteomes" id="UP000091820">
    <property type="component" value="Unassembled WGS sequence"/>
</dbReference>
<proteinExistence type="predicted"/>
<feature type="region of interest" description="Disordered" evidence="1">
    <location>
        <begin position="1"/>
        <end position="22"/>
    </location>
</feature>
<dbReference type="VEuPathDB" id="VectorBase:GBRI036205"/>
<dbReference type="EnsemblMetazoa" id="GBRI036205-RA">
    <property type="protein sequence ID" value="GBRI036205-PA"/>
    <property type="gene ID" value="GBRI036205"/>
</dbReference>
<name>A0A1A9WXM5_9MUSC</name>
<dbReference type="AlphaFoldDB" id="A0A1A9WXM5"/>
<evidence type="ECO:0000256" key="1">
    <source>
        <dbReference type="SAM" id="MobiDB-lite"/>
    </source>
</evidence>
<evidence type="ECO:0000313" key="4">
    <source>
        <dbReference type="Proteomes" id="UP000091820"/>
    </source>
</evidence>
<reference evidence="4" key="1">
    <citation type="submission" date="2014-03" db="EMBL/GenBank/DDBJ databases">
        <authorList>
            <person name="Aksoy S."/>
            <person name="Warren W."/>
            <person name="Wilson R.K."/>
        </authorList>
    </citation>
    <scope>NUCLEOTIDE SEQUENCE [LARGE SCALE GENOMIC DNA]</scope>
    <source>
        <strain evidence="4">IAEA</strain>
    </source>
</reference>
<evidence type="ECO:0000313" key="3">
    <source>
        <dbReference type="EnsemblMetazoa" id="GBRI036205-PA"/>
    </source>
</evidence>
<keyword evidence="2" id="KW-0812">Transmembrane</keyword>
<organism evidence="3 4">
    <name type="scientific">Glossina brevipalpis</name>
    <dbReference type="NCBI Taxonomy" id="37001"/>
    <lineage>
        <taxon>Eukaryota</taxon>
        <taxon>Metazoa</taxon>
        <taxon>Ecdysozoa</taxon>
        <taxon>Arthropoda</taxon>
        <taxon>Hexapoda</taxon>
        <taxon>Insecta</taxon>
        <taxon>Pterygota</taxon>
        <taxon>Neoptera</taxon>
        <taxon>Endopterygota</taxon>
        <taxon>Diptera</taxon>
        <taxon>Brachycera</taxon>
        <taxon>Muscomorpha</taxon>
        <taxon>Hippoboscoidea</taxon>
        <taxon>Glossinidae</taxon>
        <taxon>Glossina</taxon>
    </lineage>
</organism>
<feature type="transmembrane region" description="Helical" evidence="2">
    <location>
        <begin position="46"/>
        <end position="68"/>
    </location>
</feature>
<keyword evidence="4" id="KW-1185">Reference proteome</keyword>
<evidence type="ECO:0000256" key="2">
    <source>
        <dbReference type="SAM" id="Phobius"/>
    </source>
</evidence>